<evidence type="ECO:0000313" key="1">
    <source>
        <dbReference type="EMBL" id="AUG87810.1"/>
    </source>
</evidence>
<dbReference type="Proteomes" id="UP000241701">
    <property type="component" value="Segment"/>
</dbReference>
<proteinExistence type="predicted"/>
<name>A0A2H5BN98_9CAUD</name>
<dbReference type="EMBL" id="MG428990">
    <property type="protein sequence ID" value="AUG87810.1"/>
    <property type="molecule type" value="Genomic_DNA"/>
</dbReference>
<keyword evidence="2" id="KW-1185">Reference proteome</keyword>
<evidence type="ECO:0000313" key="2">
    <source>
        <dbReference type="Proteomes" id="UP000241701"/>
    </source>
</evidence>
<organism evidence="1 2">
    <name type="scientific">Klebsiella phage Menlow</name>
    <dbReference type="NCBI Taxonomy" id="2054273"/>
    <lineage>
        <taxon>Viruses</taxon>
        <taxon>Duplodnaviria</taxon>
        <taxon>Heunggongvirae</taxon>
        <taxon>Uroviricota</taxon>
        <taxon>Caudoviricetes</taxon>
        <taxon>Pantevenvirales</taxon>
        <taxon>Ackermannviridae</taxon>
        <taxon>Taipeivirus</taxon>
        <taxon>Taipeivirus menlow</taxon>
    </lineage>
</organism>
<gene>
    <name evidence="1" type="ORF">CPT_Menlow_109</name>
</gene>
<accession>A0A2H5BN98</accession>
<sequence>MKKLIIAVALVSLSFAAHADRVVKGISFDGKYSFQAFGADLVLTQGKKTVYRCKYDETIRGIDKANDPYILDIYQCGQKTLGVKTFGRIEDGGWVTVLATVNNKTVEVFQKPFNIYTEANSL</sequence>
<protein>
    <submittedName>
        <fullName evidence="1">Uncharacterized protein</fullName>
    </submittedName>
</protein>
<reference evidence="2" key="1">
    <citation type="submission" date="2017-11" db="EMBL/GenBank/DDBJ databases">
        <title>Complete Genome of Klebsiella pneumoniae Myophage Menlow.</title>
        <authorList>
            <person name="Newkirk H.N."/>
            <person name="Lessor L."/>
            <person name="Liu M."/>
        </authorList>
    </citation>
    <scope>NUCLEOTIDE SEQUENCE [LARGE SCALE GENOMIC DNA]</scope>
</reference>